<keyword evidence="6" id="KW-1185">Reference proteome</keyword>
<organism evidence="5 6">
    <name type="scientific">Zasmidium cellare</name>
    <name type="common">Wine cellar mold</name>
    <name type="synonym">Racodium cellare</name>
    <dbReference type="NCBI Taxonomy" id="395010"/>
    <lineage>
        <taxon>Eukaryota</taxon>
        <taxon>Fungi</taxon>
        <taxon>Dikarya</taxon>
        <taxon>Ascomycota</taxon>
        <taxon>Pezizomycotina</taxon>
        <taxon>Dothideomycetes</taxon>
        <taxon>Dothideomycetidae</taxon>
        <taxon>Mycosphaerellales</taxon>
        <taxon>Mycosphaerellaceae</taxon>
        <taxon>Zasmidium</taxon>
    </lineage>
</organism>
<reference evidence="5 6" key="1">
    <citation type="journal article" date="2023" name="G3 (Bethesda)">
        <title>A chromosome-level genome assembly of Zasmidium syzygii isolated from banana leaves.</title>
        <authorList>
            <person name="van Westerhoven A.C."/>
            <person name="Mehrabi R."/>
            <person name="Talebi R."/>
            <person name="Steentjes M.B.F."/>
            <person name="Corcolon B."/>
            <person name="Chong P.A."/>
            <person name="Kema G.H.J."/>
            <person name="Seidl M.F."/>
        </authorList>
    </citation>
    <scope>NUCLEOTIDE SEQUENCE [LARGE SCALE GENOMIC DNA]</scope>
    <source>
        <strain evidence="5 6">P124</strain>
    </source>
</reference>
<protein>
    <recommendedName>
        <fullName evidence="4">Alginate lyase domain-containing protein</fullName>
    </recommendedName>
</protein>
<comment type="caution">
    <text evidence="5">The sequence shown here is derived from an EMBL/GenBank/DDBJ whole genome shotgun (WGS) entry which is preliminary data.</text>
</comment>
<feature type="domain" description="Alginate lyase" evidence="4">
    <location>
        <begin position="39"/>
        <end position="217"/>
    </location>
</feature>
<gene>
    <name evidence="5" type="ORF">PRZ48_009085</name>
</gene>
<evidence type="ECO:0000256" key="3">
    <source>
        <dbReference type="SAM" id="SignalP"/>
    </source>
</evidence>
<dbReference type="Gene3D" id="1.50.10.100">
    <property type="entry name" value="Chondroitin AC/alginate lyase"/>
    <property type="match status" value="1"/>
</dbReference>
<dbReference type="EMBL" id="JAXOVC010000006">
    <property type="protein sequence ID" value="KAK4500893.1"/>
    <property type="molecule type" value="Genomic_DNA"/>
</dbReference>
<keyword evidence="1 3" id="KW-0732">Signal</keyword>
<keyword evidence="2" id="KW-0456">Lyase</keyword>
<name>A0ABR0EIC8_ZASCE</name>
<evidence type="ECO:0000259" key="4">
    <source>
        <dbReference type="Pfam" id="PF05426"/>
    </source>
</evidence>
<accession>A0ABR0EIC8</accession>
<dbReference type="SUPFAM" id="SSF48230">
    <property type="entry name" value="Chondroitin AC/alginate lyase"/>
    <property type="match status" value="1"/>
</dbReference>
<dbReference type="Pfam" id="PF05426">
    <property type="entry name" value="Alginate_lyase"/>
    <property type="match status" value="1"/>
</dbReference>
<feature type="signal peptide" evidence="3">
    <location>
        <begin position="1"/>
        <end position="16"/>
    </location>
</feature>
<dbReference type="Proteomes" id="UP001305779">
    <property type="component" value="Unassembled WGS sequence"/>
</dbReference>
<proteinExistence type="predicted"/>
<evidence type="ECO:0000256" key="2">
    <source>
        <dbReference type="ARBA" id="ARBA00023239"/>
    </source>
</evidence>
<feature type="chain" id="PRO_5047402913" description="Alginate lyase domain-containing protein" evidence="3">
    <location>
        <begin position="17"/>
        <end position="222"/>
    </location>
</feature>
<evidence type="ECO:0000313" key="5">
    <source>
        <dbReference type="EMBL" id="KAK4500893.1"/>
    </source>
</evidence>
<evidence type="ECO:0000313" key="6">
    <source>
        <dbReference type="Proteomes" id="UP001305779"/>
    </source>
</evidence>
<evidence type="ECO:0000256" key="1">
    <source>
        <dbReference type="ARBA" id="ARBA00022729"/>
    </source>
</evidence>
<dbReference type="InterPro" id="IPR008929">
    <property type="entry name" value="Chondroitin_lyas"/>
</dbReference>
<sequence>MRLLAAAGTVLLTAHAWVHPGITNSKDDLERLATLAKSDAEPWKSAYEAFAADEHSAKGYELKGLCPYVARTKESATTVCMTDFAHDAGAALQQSLMWIITDDEAYLDNSLEILNEWGKTLKKVNGSDAQLAAGLSGSNFVNAAEIVRHMSDKWAEDDIETFSNMLSTAIYPPAEQHIPSEEQSVPWIANWGTAGAKLVLAAGVFLENQTAIDTAKELMLHS</sequence>
<dbReference type="InterPro" id="IPR008397">
    <property type="entry name" value="Alginate_lyase_dom"/>
</dbReference>